<protein>
    <recommendedName>
        <fullName evidence="3">alpha-mannosidase</fullName>
        <ecNumber evidence="3">3.2.1.24</ecNumber>
    </recommendedName>
</protein>
<feature type="chain" id="PRO_5002823375" description="alpha-mannosidase" evidence="7">
    <location>
        <begin position="23"/>
        <end position="507"/>
    </location>
</feature>
<sequence>MKFLGIVLCVAFLALQAKSAQAVCGYESCHETKSNMINIHLVPHSHDDVGWLKTVDQYYYGHRNNIQHAGVQYIIDTVISELIKNPDRRFIQVETSFFSKWWDEQSETMRAIVKMLVNEGRLQFINGAWSMNDEAAVNYQSVIDQFTVGLKFLDDTFGVCGRPRVGWQIDPFGHSREQASIYAQMGFDGEFFSRMDHNDKGRRMNDLALEMIWDAIEEEFGTEVVTVFSSEIASNGVFYTDSNGRELIRREKDKREDFTPELAVQPTSGNYYPITSRIALQDSKKRLAILNDRAQGGTSMKDGQIELMLHRRLVRDDGYGVGEALNEEKYGQPMIARGKVFLILNAADESTSAEREAEKEFHLPLWKFFSKNTGSTTAAAKSVPSFDDFPNSVHLLTLEPFNDDEVLLRVENFKDHIEGKVVSFNIRPIFDYLNGVEIRETTLDGNMPLSDMKQFKFHAEGSGIRGSEPEYYTSSHKPLSANQTEDAAEFAVTLYPMQIRTFIIKHE</sequence>
<dbReference type="GO" id="GO:0004559">
    <property type="term" value="F:alpha-mannosidase activity"/>
    <property type="evidence" value="ECO:0007669"/>
    <property type="project" value="UniProtKB-EC"/>
</dbReference>
<keyword evidence="6" id="KW-0325">Glycoprotein</keyword>
<organism evidence="10 11">
    <name type="scientific">Drosophila simulans</name>
    <name type="common">Fruit fly</name>
    <dbReference type="NCBI Taxonomy" id="7240"/>
    <lineage>
        <taxon>Eukaryota</taxon>
        <taxon>Metazoa</taxon>
        <taxon>Ecdysozoa</taxon>
        <taxon>Arthropoda</taxon>
        <taxon>Hexapoda</taxon>
        <taxon>Insecta</taxon>
        <taxon>Pterygota</taxon>
        <taxon>Neoptera</taxon>
        <taxon>Endopterygota</taxon>
        <taxon>Diptera</taxon>
        <taxon>Brachycera</taxon>
        <taxon>Muscomorpha</taxon>
        <taxon>Ephydroidea</taxon>
        <taxon>Drosophilidae</taxon>
        <taxon>Drosophila</taxon>
        <taxon>Sophophora</taxon>
    </lineage>
</organism>
<dbReference type="AlphaFoldDB" id="B4Q795"/>
<dbReference type="EMBL" id="CM000361">
    <property type="protein sequence ID" value="EDX04289.1"/>
    <property type="molecule type" value="Genomic_DNA"/>
</dbReference>
<dbReference type="InterPro" id="IPR050843">
    <property type="entry name" value="Glycosyl_Hydrlase_38"/>
</dbReference>
<dbReference type="STRING" id="7240.B4Q795"/>
<evidence type="ECO:0000256" key="6">
    <source>
        <dbReference type="ARBA" id="ARBA00023180"/>
    </source>
</evidence>
<evidence type="ECO:0000313" key="11">
    <source>
        <dbReference type="Proteomes" id="UP000000304"/>
    </source>
</evidence>
<dbReference type="PhylomeDB" id="B4Q795"/>
<dbReference type="InterPro" id="IPR011013">
    <property type="entry name" value="Gal_mutarotase_sf_dom"/>
</dbReference>
<dbReference type="InterPro" id="IPR027291">
    <property type="entry name" value="Glyco_hydro_38_N_sf"/>
</dbReference>
<feature type="domain" description="Glycoside hydrolase family 38 N-terminal" evidence="8">
    <location>
        <begin position="38"/>
        <end position="232"/>
    </location>
</feature>
<comment type="catalytic activity">
    <reaction evidence="1">
        <text>Hydrolysis of terminal, non-reducing alpha-D-mannose residues in alpha-D-mannosides.</text>
        <dbReference type="EC" id="3.2.1.24"/>
    </reaction>
</comment>
<evidence type="ECO:0000259" key="8">
    <source>
        <dbReference type="Pfam" id="PF01074"/>
    </source>
</evidence>
<dbReference type="FunFam" id="3.20.110.10:FF:000011">
    <property type="entry name" value="Lysosomal alpha-mannosidase, putative"/>
    <property type="match status" value="1"/>
</dbReference>
<dbReference type="InterPro" id="IPR041147">
    <property type="entry name" value="GH38_C"/>
</dbReference>
<dbReference type="Proteomes" id="UP000000304">
    <property type="component" value="Chromosome 2L"/>
</dbReference>
<evidence type="ECO:0000256" key="1">
    <source>
        <dbReference type="ARBA" id="ARBA00000365"/>
    </source>
</evidence>
<comment type="cofactor">
    <cofactor evidence="2">
        <name>Zn(2+)</name>
        <dbReference type="ChEBI" id="CHEBI:29105"/>
    </cofactor>
</comment>
<keyword evidence="7" id="KW-0732">Signal</keyword>
<evidence type="ECO:0000256" key="3">
    <source>
        <dbReference type="ARBA" id="ARBA00012752"/>
    </source>
</evidence>
<evidence type="ECO:0000256" key="2">
    <source>
        <dbReference type="ARBA" id="ARBA00001947"/>
    </source>
</evidence>
<dbReference type="OMA" id="ANESWPF"/>
<dbReference type="Gene3D" id="2.60.40.1360">
    <property type="match status" value="1"/>
</dbReference>
<gene>
    <name evidence="10" type="primary">Dsim\GD22380</name>
    <name evidence="10" type="ORF">Dsim_GD22380</name>
</gene>
<proteinExistence type="predicted"/>
<evidence type="ECO:0000313" key="10">
    <source>
        <dbReference type="EMBL" id="EDX04289.1"/>
    </source>
</evidence>
<dbReference type="PANTHER" id="PTHR11607">
    <property type="entry name" value="ALPHA-MANNOSIDASE"/>
    <property type="match status" value="1"/>
</dbReference>
<dbReference type="SUPFAM" id="SSF74650">
    <property type="entry name" value="Galactose mutarotase-like"/>
    <property type="match status" value="1"/>
</dbReference>
<name>B4Q795_DROSI</name>
<dbReference type="EC" id="3.2.1.24" evidence="3"/>
<dbReference type="InterPro" id="IPR000602">
    <property type="entry name" value="Glyco_hydro_38_N"/>
</dbReference>
<keyword evidence="11" id="KW-1185">Reference proteome</keyword>
<evidence type="ECO:0000259" key="9">
    <source>
        <dbReference type="Pfam" id="PF17677"/>
    </source>
</evidence>
<dbReference type="GO" id="GO:0006013">
    <property type="term" value="P:mannose metabolic process"/>
    <property type="evidence" value="ECO:0007669"/>
    <property type="project" value="InterPro"/>
</dbReference>
<dbReference type="OrthoDB" id="2016903at2759"/>
<feature type="signal peptide" evidence="7">
    <location>
        <begin position="1"/>
        <end position="22"/>
    </location>
</feature>
<dbReference type="FunFam" id="2.60.40.1360:FF:000004">
    <property type="entry name" value="Alpha-mannosidase"/>
    <property type="match status" value="1"/>
</dbReference>
<accession>B4Q795</accession>
<dbReference type="SUPFAM" id="SSF88713">
    <property type="entry name" value="Glycoside hydrolase/deacetylase"/>
    <property type="match status" value="1"/>
</dbReference>
<dbReference type="GO" id="GO:0005764">
    <property type="term" value="C:lysosome"/>
    <property type="evidence" value="ECO:0007669"/>
    <property type="project" value="TreeGrafter"/>
</dbReference>
<evidence type="ECO:0000256" key="5">
    <source>
        <dbReference type="ARBA" id="ARBA00023157"/>
    </source>
</evidence>
<dbReference type="Bgee" id="FBgn0193786">
    <property type="expression patterns" value="Expressed in adult organism and 3 other cell types or tissues"/>
</dbReference>
<evidence type="ECO:0000256" key="4">
    <source>
        <dbReference type="ARBA" id="ARBA00022833"/>
    </source>
</evidence>
<keyword evidence="4" id="KW-0862">Zinc</keyword>
<dbReference type="HOGENOM" id="CLU_537790_0_0_1"/>
<reference evidence="10 11" key="1">
    <citation type="journal article" date="2007" name="Nature">
        <title>Evolution of genes and genomes on the Drosophila phylogeny.</title>
        <authorList>
            <consortium name="Drosophila 12 Genomes Consortium"/>
            <person name="Clark A.G."/>
            <person name="Eisen M.B."/>
            <person name="Smith D.R."/>
            <person name="Bergman C.M."/>
            <person name="Oliver B."/>
            <person name="Markow T.A."/>
            <person name="Kaufman T.C."/>
            <person name="Kellis M."/>
            <person name="Gelbart W."/>
            <person name="Iyer V.N."/>
            <person name="Pollard D.A."/>
            <person name="Sackton T.B."/>
            <person name="Larracuente A.M."/>
            <person name="Singh N.D."/>
            <person name="Abad J.P."/>
            <person name="Abt D.N."/>
            <person name="Adryan B."/>
            <person name="Aguade M."/>
            <person name="Akashi H."/>
            <person name="Anderson W.W."/>
            <person name="Aquadro C.F."/>
            <person name="Ardell D.H."/>
            <person name="Arguello R."/>
            <person name="Artieri C.G."/>
            <person name="Barbash D.A."/>
            <person name="Barker D."/>
            <person name="Barsanti P."/>
            <person name="Batterham P."/>
            <person name="Batzoglou S."/>
            <person name="Begun D."/>
            <person name="Bhutkar A."/>
            <person name="Blanco E."/>
            <person name="Bosak S.A."/>
            <person name="Bradley R.K."/>
            <person name="Brand A.D."/>
            <person name="Brent M.R."/>
            <person name="Brooks A.N."/>
            <person name="Brown R.H."/>
            <person name="Butlin R.K."/>
            <person name="Caggese C."/>
            <person name="Calvi B.R."/>
            <person name="Bernardo de Carvalho A."/>
            <person name="Caspi A."/>
            <person name="Castrezana S."/>
            <person name="Celniker S.E."/>
            <person name="Chang J.L."/>
            <person name="Chapple C."/>
            <person name="Chatterji S."/>
            <person name="Chinwalla A."/>
            <person name="Civetta A."/>
            <person name="Clifton S.W."/>
            <person name="Comeron J.M."/>
            <person name="Costello J.C."/>
            <person name="Coyne J.A."/>
            <person name="Daub J."/>
            <person name="David R.G."/>
            <person name="Delcher A.L."/>
            <person name="Delehaunty K."/>
            <person name="Do C.B."/>
            <person name="Ebling H."/>
            <person name="Edwards K."/>
            <person name="Eickbush T."/>
            <person name="Evans J.D."/>
            <person name="Filipski A."/>
            <person name="Findeiss S."/>
            <person name="Freyhult E."/>
            <person name="Fulton L."/>
            <person name="Fulton R."/>
            <person name="Garcia A.C."/>
            <person name="Gardiner A."/>
            <person name="Garfield D.A."/>
            <person name="Garvin B.E."/>
            <person name="Gibson G."/>
            <person name="Gilbert D."/>
            <person name="Gnerre S."/>
            <person name="Godfrey J."/>
            <person name="Good R."/>
            <person name="Gotea V."/>
            <person name="Gravely B."/>
            <person name="Greenberg A.J."/>
            <person name="Griffiths-Jones S."/>
            <person name="Gross S."/>
            <person name="Guigo R."/>
            <person name="Gustafson E.A."/>
            <person name="Haerty W."/>
            <person name="Hahn M.W."/>
            <person name="Halligan D.L."/>
            <person name="Halpern A.L."/>
            <person name="Halter G.M."/>
            <person name="Han M.V."/>
            <person name="Heger A."/>
            <person name="Hillier L."/>
            <person name="Hinrichs A.S."/>
            <person name="Holmes I."/>
            <person name="Hoskins R.A."/>
            <person name="Hubisz M.J."/>
            <person name="Hultmark D."/>
            <person name="Huntley M.A."/>
            <person name="Jaffe D.B."/>
            <person name="Jagadeeshan S."/>
            <person name="Jeck W.R."/>
            <person name="Johnson J."/>
            <person name="Jones C.D."/>
            <person name="Jordan W.C."/>
            <person name="Karpen G.H."/>
            <person name="Kataoka E."/>
            <person name="Keightley P.D."/>
            <person name="Kheradpour P."/>
            <person name="Kirkness E.F."/>
            <person name="Koerich L.B."/>
            <person name="Kristiansen K."/>
            <person name="Kudrna D."/>
            <person name="Kulathinal R.J."/>
            <person name="Kumar S."/>
            <person name="Kwok R."/>
            <person name="Lander E."/>
            <person name="Langley C.H."/>
            <person name="Lapoint R."/>
            <person name="Lazzaro B.P."/>
            <person name="Lee S.J."/>
            <person name="Levesque L."/>
            <person name="Li R."/>
            <person name="Lin C.F."/>
            <person name="Lin M.F."/>
            <person name="Lindblad-Toh K."/>
            <person name="Llopart A."/>
            <person name="Long M."/>
            <person name="Low L."/>
            <person name="Lozovsky E."/>
            <person name="Lu J."/>
            <person name="Luo M."/>
            <person name="Machado C.A."/>
            <person name="Makalowski W."/>
            <person name="Marzo M."/>
            <person name="Matsuda M."/>
            <person name="Matzkin L."/>
            <person name="McAllister B."/>
            <person name="McBride C.S."/>
            <person name="McKernan B."/>
            <person name="McKernan K."/>
            <person name="Mendez-Lago M."/>
            <person name="Minx P."/>
            <person name="Mollenhauer M.U."/>
            <person name="Montooth K."/>
            <person name="Mount S.M."/>
            <person name="Mu X."/>
            <person name="Myers E."/>
            <person name="Negre B."/>
            <person name="Newfeld S."/>
            <person name="Nielsen R."/>
            <person name="Noor M.A."/>
            <person name="O'Grady P."/>
            <person name="Pachter L."/>
            <person name="Papaceit M."/>
            <person name="Parisi M.J."/>
            <person name="Parisi M."/>
            <person name="Parts L."/>
            <person name="Pedersen J.S."/>
            <person name="Pesole G."/>
            <person name="Phillippy A.M."/>
            <person name="Ponting C.P."/>
            <person name="Pop M."/>
            <person name="Porcelli D."/>
            <person name="Powell J.R."/>
            <person name="Prohaska S."/>
            <person name="Pruitt K."/>
            <person name="Puig M."/>
            <person name="Quesneville H."/>
            <person name="Ram K.R."/>
            <person name="Rand D."/>
            <person name="Rasmussen M.D."/>
            <person name="Reed L.K."/>
            <person name="Reenan R."/>
            <person name="Reily A."/>
            <person name="Remington K.A."/>
            <person name="Rieger T.T."/>
            <person name="Ritchie M.G."/>
            <person name="Robin C."/>
            <person name="Rogers Y.H."/>
            <person name="Rohde C."/>
            <person name="Rozas J."/>
            <person name="Rubenfield M.J."/>
            <person name="Ruiz A."/>
            <person name="Russo S."/>
            <person name="Salzberg S.L."/>
            <person name="Sanchez-Gracia A."/>
            <person name="Saranga D.J."/>
            <person name="Sato H."/>
            <person name="Schaeffer S.W."/>
            <person name="Schatz M.C."/>
            <person name="Schlenke T."/>
            <person name="Schwartz R."/>
            <person name="Segarra C."/>
            <person name="Singh R.S."/>
            <person name="Sirot L."/>
            <person name="Sirota M."/>
            <person name="Sisneros N.B."/>
            <person name="Smith C.D."/>
            <person name="Smith T.F."/>
            <person name="Spieth J."/>
            <person name="Stage D.E."/>
            <person name="Stark A."/>
            <person name="Stephan W."/>
            <person name="Strausberg R.L."/>
            <person name="Strempel S."/>
            <person name="Sturgill D."/>
            <person name="Sutton G."/>
            <person name="Sutton G.G."/>
            <person name="Tao W."/>
            <person name="Teichmann S."/>
            <person name="Tobari Y.N."/>
            <person name="Tomimura Y."/>
            <person name="Tsolas J.M."/>
            <person name="Valente V.L."/>
            <person name="Venter E."/>
            <person name="Venter J.C."/>
            <person name="Vicario S."/>
            <person name="Vieira F.G."/>
            <person name="Vilella A.J."/>
            <person name="Villasante A."/>
            <person name="Walenz B."/>
            <person name="Wang J."/>
            <person name="Wasserman M."/>
            <person name="Watts T."/>
            <person name="Wilson D."/>
            <person name="Wilson R.K."/>
            <person name="Wing R.A."/>
            <person name="Wolfner M.F."/>
            <person name="Wong A."/>
            <person name="Wong G.K."/>
            <person name="Wu C.I."/>
            <person name="Wu G."/>
            <person name="Yamamoto D."/>
            <person name="Yang H.P."/>
            <person name="Yang S.P."/>
            <person name="Yorke J.A."/>
            <person name="Yoshida K."/>
            <person name="Zdobnov E."/>
            <person name="Zhang P."/>
            <person name="Zhang Y."/>
            <person name="Zimin A.V."/>
            <person name="Baldwin J."/>
            <person name="Abdouelleil A."/>
            <person name="Abdulkadir J."/>
            <person name="Abebe A."/>
            <person name="Abera B."/>
            <person name="Abreu J."/>
            <person name="Acer S.C."/>
            <person name="Aftuck L."/>
            <person name="Alexander A."/>
            <person name="An P."/>
            <person name="Anderson E."/>
            <person name="Anderson S."/>
            <person name="Arachi H."/>
            <person name="Azer M."/>
            <person name="Bachantsang P."/>
            <person name="Barry A."/>
            <person name="Bayul T."/>
            <person name="Berlin A."/>
            <person name="Bessette D."/>
            <person name="Bloom T."/>
            <person name="Blye J."/>
            <person name="Boguslavskiy L."/>
            <person name="Bonnet C."/>
            <person name="Boukhgalter B."/>
            <person name="Bourzgui I."/>
            <person name="Brown A."/>
            <person name="Cahill P."/>
            <person name="Channer S."/>
            <person name="Cheshatsang Y."/>
            <person name="Chuda L."/>
            <person name="Citroen M."/>
            <person name="Collymore A."/>
            <person name="Cooke P."/>
            <person name="Costello M."/>
            <person name="D'Aco K."/>
            <person name="Daza R."/>
            <person name="De Haan G."/>
            <person name="DeGray S."/>
            <person name="DeMaso C."/>
            <person name="Dhargay N."/>
            <person name="Dooley K."/>
            <person name="Dooley E."/>
            <person name="Doricent M."/>
            <person name="Dorje P."/>
            <person name="Dorjee K."/>
            <person name="Dupes A."/>
            <person name="Elong R."/>
            <person name="Falk J."/>
            <person name="Farina A."/>
            <person name="Faro S."/>
            <person name="Ferguson D."/>
            <person name="Fisher S."/>
            <person name="Foley C.D."/>
            <person name="Franke A."/>
            <person name="Friedrich D."/>
            <person name="Gadbois L."/>
            <person name="Gearin G."/>
            <person name="Gearin C.R."/>
            <person name="Giannoukos G."/>
            <person name="Goode T."/>
            <person name="Graham J."/>
            <person name="Grandbois E."/>
            <person name="Grewal S."/>
            <person name="Gyaltsen K."/>
            <person name="Hafez N."/>
            <person name="Hagos B."/>
            <person name="Hall J."/>
            <person name="Henson C."/>
            <person name="Hollinger A."/>
            <person name="Honan T."/>
            <person name="Huard M.D."/>
            <person name="Hughes L."/>
            <person name="Hurhula B."/>
            <person name="Husby M.E."/>
            <person name="Kamat A."/>
            <person name="Kanga B."/>
            <person name="Kashin S."/>
            <person name="Khazanovich D."/>
            <person name="Kisner P."/>
            <person name="Lance K."/>
            <person name="Lara M."/>
            <person name="Lee W."/>
            <person name="Lennon N."/>
            <person name="Letendre F."/>
            <person name="LeVine R."/>
            <person name="Lipovsky A."/>
            <person name="Liu X."/>
            <person name="Liu J."/>
            <person name="Liu S."/>
            <person name="Lokyitsang T."/>
            <person name="Lokyitsang Y."/>
            <person name="Lubonja R."/>
            <person name="Lui A."/>
            <person name="MacDonald P."/>
            <person name="Magnisalis V."/>
            <person name="Maru K."/>
            <person name="Matthews C."/>
            <person name="McCusker W."/>
            <person name="McDonough S."/>
            <person name="Mehta T."/>
            <person name="Meldrim J."/>
            <person name="Meneus L."/>
            <person name="Mihai O."/>
            <person name="Mihalev A."/>
            <person name="Mihova T."/>
            <person name="Mittelman R."/>
            <person name="Mlenga V."/>
            <person name="Montmayeur A."/>
            <person name="Mulrain L."/>
            <person name="Navidi A."/>
            <person name="Naylor J."/>
            <person name="Negash T."/>
            <person name="Nguyen T."/>
            <person name="Nguyen N."/>
            <person name="Nicol R."/>
            <person name="Norbu C."/>
            <person name="Norbu N."/>
            <person name="Novod N."/>
            <person name="O'Neill B."/>
            <person name="Osman S."/>
            <person name="Markiewicz E."/>
            <person name="Oyono O.L."/>
            <person name="Patti C."/>
            <person name="Phunkhang P."/>
            <person name="Pierre F."/>
            <person name="Priest M."/>
            <person name="Raghuraman S."/>
            <person name="Rege F."/>
            <person name="Reyes R."/>
            <person name="Rise C."/>
            <person name="Rogov P."/>
            <person name="Ross K."/>
            <person name="Ryan E."/>
            <person name="Settipalli S."/>
            <person name="Shea T."/>
            <person name="Sherpa N."/>
            <person name="Shi L."/>
            <person name="Shih D."/>
            <person name="Sparrow T."/>
            <person name="Spaulding J."/>
            <person name="Stalker J."/>
            <person name="Stange-Thomann N."/>
            <person name="Stavropoulos S."/>
            <person name="Stone C."/>
            <person name="Strader C."/>
            <person name="Tesfaye S."/>
            <person name="Thomson T."/>
            <person name="Thoulutsang Y."/>
            <person name="Thoulutsang D."/>
            <person name="Topham K."/>
            <person name="Topping I."/>
            <person name="Tsamla T."/>
            <person name="Vassiliev H."/>
            <person name="Vo A."/>
            <person name="Wangchuk T."/>
            <person name="Wangdi T."/>
            <person name="Weiand M."/>
            <person name="Wilkinson J."/>
            <person name="Wilson A."/>
            <person name="Yadav S."/>
            <person name="Young G."/>
            <person name="Yu Q."/>
            <person name="Zembek L."/>
            <person name="Zhong D."/>
            <person name="Zimmer A."/>
            <person name="Zwirko Z."/>
            <person name="Jaffe D.B."/>
            <person name="Alvarez P."/>
            <person name="Brockman W."/>
            <person name="Butler J."/>
            <person name="Chin C."/>
            <person name="Gnerre S."/>
            <person name="Grabherr M."/>
            <person name="Kleber M."/>
            <person name="Mauceli E."/>
            <person name="MacCallum I."/>
        </authorList>
    </citation>
    <scope>NUCLEOTIDE SEQUENCE [LARGE SCALE GENOMIC DNA]</scope>
    <source>
        <strain evidence="11">white501</strain>
    </source>
</reference>
<dbReference type="Pfam" id="PF17677">
    <property type="entry name" value="Glyco_hydro38C2"/>
    <property type="match status" value="1"/>
</dbReference>
<dbReference type="Pfam" id="PF01074">
    <property type="entry name" value="Glyco_hydro_38N"/>
    <property type="match status" value="1"/>
</dbReference>
<dbReference type="PANTHER" id="PTHR11607:SF3">
    <property type="entry name" value="LYSOSOMAL ALPHA-MANNOSIDASE"/>
    <property type="match status" value="1"/>
</dbReference>
<keyword evidence="5" id="KW-1015">Disulfide bond</keyword>
<evidence type="ECO:0000256" key="7">
    <source>
        <dbReference type="SAM" id="SignalP"/>
    </source>
</evidence>
<dbReference type="InterPro" id="IPR011330">
    <property type="entry name" value="Glyco_hydro/deAcase_b/a-brl"/>
</dbReference>
<feature type="domain" description="Glycosyl hydrolases family 38 C-terminal" evidence="9">
    <location>
        <begin position="393"/>
        <end position="502"/>
    </location>
</feature>
<dbReference type="Gene3D" id="3.20.110.10">
    <property type="entry name" value="Glycoside hydrolase 38, N terminal domain"/>
    <property type="match status" value="1"/>
</dbReference>
<dbReference type="GO" id="GO:0030246">
    <property type="term" value="F:carbohydrate binding"/>
    <property type="evidence" value="ECO:0007669"/>
    <property type="project" value="InterPro"/>
</dbReference>